<proteinExistence type="predicted"/>
<name>S8BTJ4_DACHA</name>
<reference evidence="4" key="2">
    <citation type="submission" date="2013-04" db="EMBL/GenBank/DDBJ databases">
        <title>Genomic mechanisms accounting for the adaptation to parasitism in nematode-trapping fungi.</title>
        <authorList>
            <person name="Ahren D.G."/>
        </authorList>
    </citation>
    <scope>NUCLEOTIDE SEQUENCE [LARGE SCALE GENOMIC DNA]</scope>
    <source>
        <strain evidence="4">CBS 200.50</strain>
    </source>
</reference>
<dbReference type="Pfam" id="PF00651">
    <property type="entry name" value="BTB"/>
    <property type="match status" value="1"/>
</dbReference>
<gene>
    <name evidence="3" type="ORF">H072_3106</name>
</gene>
<sequence length="396" mass="42681">MSLQAYHSRMPSYAASSPFLSILNSDVFNFLIGPSRTRFGIHKCLLAAHSDVLKRILDGHMREATTNEMALEDVEEDCFACFSEYLYTGKYPVPRPRELHPGNLGKGLAGLVGGISGDLSDTESYRKKSAAASSAAALAAAAASSAIAKKKASRGFAGFGGSSGDLSPPRPGSPAAGAGGPQFKSTTHDFTNVFITLAGLYVLAEKYNIQYLKHLALSDLSNQLKYSFELIPSRRGDIVELIRYTYNNTYEPKHDPRSREVKEEGLRSLVSNYAALNLNGLRARRGLGLGSTNAGAPPSDEEGDYGGFDELIADGGDFIKDLVRKVAIDEDENRRYGNSLLDIPQYFEGSYSGGGGYDRGMMYGGSAIAEYSRYLGSGGESSARDEEDEFVIEEGS</sequence>
<feature type="region of interest" description="Disordered" evidence="1">
    <location>
        <begin position="160"/>
        <end position="182"/>
    </location>
</feature>
<organism evidence="3 4">
    <name type="scientific">Dactylellina haptotyla (strain CBS 200.50)</name>
    <name type="common">Nematode-trapping fungus</name>
    <name type="synonym">Monacrosporium haptotylum</name>
    <dbReference type="NCBI Taxonomy" id="1284197"/>
    <lineage>
        <taxon>Eukaryota</taxon>
        <taxon>Fungi</taxon>
        <taxon>Dikarya</taxon>
        <taxon>Ascomycota</taxon>
        <taxon>Pezizomycotina</taxon>
        <taxon>Orbiliomycetes</taxon>
        <taxon>Orbiliales</taxon>
        <taxon>Orbiliaceae</taxon>
        <taxon>Dactylellina</taxon>
    </lineage>
</organism>
<dbReference type="OMA" id="NYSPPSC"/>
<dbReference type="EMBL" id="AQGS01000096">
    <property type="protein sequence ID" value="EPS42813.1"/>
    <property type="molecule type" value="Genomic_DNA"/>
</dbReference>
<dbReference type="PANTHER" id="PTHR47843:SF2">
    <property type="entry name" value="BTB DOMAIN-CONTAINING PROTEIN"/>
    <property type="match status" value="1"/>
</dbReference>
<dbReference type="STRING" id="1284197.S8BTJ4"/>
<feature type="region of interest" description="Disordered" evidence="1">
    <location>
        <begin position="377"/>
        <end position="396"/>
    </location>
</feature>
<dbReference type="OrthoDB" id="9997739at2759"/>
<dbReference type="HOGENOM" id="CLU_797005_0_0_1"/>
<keyword evidence="4" id="KW-1185">Reference proteome</keyword>
<comment type="caution">
    <text evidence="3">The sequence shown here is derived from an EMBL/GenBank/DDBJ whole genome shotgun (WGS) entry which is preliminary data.</text>
</comment>
<dbReference type="PANTHER" id="PTHR47843">
    <property type="entry name" value="BTB DOMAIN-CONTAINING PROTEIN-RELATED"/>
    <property type="match status" value="1"/>
</dbReference>
<dbReference type="SUPFAM" id="SSF54695">
    <property type="entry name" value="POZ domain"/>
    <property type="match status" value="1"/>
</dbReference>
<dbReference type="Proteomes" id="UP000015100">
    <property type="component" value="Unassembled WGS sequence"/>
</dbReference>
<reference evidence="3 4" key="1">
    <citation type="journal article" date="2013" name="PLoS Genet.">
        <title>Genomic mechanisms accounting for the adaptation to parasitism in nematode-trapping fungi.</title>
        <authorList>
            <person name="Meerupati T."/>
            <person name="Andersson K.M."/>
            <person name="Friman E."/>
            <person name="Kumar D."/>
            <person name="Tunlid A."/>
            <person name="Ahren D."/>
        </authorList>
    </citation>
    <scope>NUCLEOTIDE SEQUENCE [LARGE SCALE GENOMIC DNA]</scope>
    <source>
        <strain evidence="3 4">CBS 200.50</strain>
    </source>
</reference>
<dbReference type="InterPro" id="IPR000210">
    <property type="entry name" value="BTB/POZ_dom"/>
</dbReference>
<feature type="compositionally biased region" description="Acidic residues" evidence="1">
    <location>
        <begin position="385"/>
        <end position="396"/>
    </location>
</feature>
<dbReference type="PROSITE" id="PS50097">
    <property type="entry name" value="BTB"/>
    <property type="match status" value="1"/>
</dbReference>
<dbReference type="AlphaFoldDB" id="S8BTJ4"/>
<dbReference type="SMART" id="SM00225">
    <property type="entry name" value="BTB"/>
    <property type="match status" value="1"/>
</dbReference>
<accession>S8BTJ4</accession>
<feature type="domain" description="BTB" evidence="2">
    <location>
        <begin position="25"/>
        <end position="95"/>
    </location>
</feature>
<dbReference type="Gene3D" id="3.30.710.10">
    <property type="entry name" value="Potassium Channel Kv1.1, Chain A"/>
    <property type="match status" value="1"/>
</dbReference>
<dbReference type="eggNOG" id="ENOG502SFZQ">
    <property type="taxonomic scope" value="Eukaryota"/>
</dbReference>
<evidence type="ECO:0000313" key="3">
    <source>
        <dbReference type="EMBL" id="EPS42813.1"/>
    </source>
</evidence>
<dbReference type="CDD" id="cd18186">
    <property type="entry name" value="BTB_POZ_ZBTB_KLHL-like"/>
    <property type="match status" value="1"/>
</dbReference>
<protein>
    <recommendedName>
        <fullName evidence="2">BTB domain-containing protein</fullName>
    </recommendedName>
</protein>
<evidence type="ECO:0000313" key="4">
    <source>
        <dbReference type="Proteomes" id="UP000015100"/>
    </source>
</evidence>
<dbReference type="InterPro" id="IPR011333">
    <property type="entry name" value="SKP1/BTB/POZ_sf"/>
</dbReference>
<evidence type="ECO:0000256" key="1">
    <source>
        <dbReference type="SAM" id="MobiDB-lite"/>
    </source>
</evidence>
<evidence type="ECO:0000259" key="2">
    <source>
        <dbReference type="PROSITE" id="PS50097"/>
    </source>
</evidence>